<protein>
    <recommendedName>
        <fullName evidence="2">C2 DOCK-type domain-containing protein</fullName>
    </recommendedName>
</protein>
<dbReference type="InterPro" id="IPR026791">
    <property type="entry name" value="DOCK"/>
</dbReference>
<keyword evidence="4" id="KW-1185">Reference proteome</keyword>
<dbReference type="PANTHER" id="PTHR23317:SF71">
    <property type="entry name" value="DEDICATOR OF CYTOKINESIS PROTEIN 10"/>
    <property type="match status" value="1"/>
</dbReference>
<dbReference type="AlphaFoldDB" id="A0ABD0PKX5"/>
<dbReference type="PROSITE" id="PS51650">
    <property type="entry name" value="C2_DOCK"/>
    <property type="match status" value="1"/>
</dbReference>
<evidence type="ECO:0000313" key="4">
    <source>
        <dbReference type="Proteomes" id="UP001529510"/>
    </source>
</evidence>
<accession>A0ABD0PKX5</accession>
<reference evidence="3 4" key="1">
    <citation type="submission" date="2024-05" db="EMBL/GenBank/DDBJ databases">
        <title>Genome sequencing and assembly of Indian major carp, Cirrhinus mrigala (Hamilton, 1822).</title>
        <authorList>
            <person name="Mohindra V."/>
            <person name="Chowdhury L.M."/>
            <person name="Lal K."/>
            <person name="Jena J.K."/>
        </authorList>
    </citation>
    <scope>NUCLEOTIDE SEQUENCE [LARGE SCALE GENOMIC DNA]</scope>
    <source>
        <strain evidence="3">CM1030</strain>
        <tissue evidence="3">Blood</tissue>
    </source>
</reference>
<dbReference type="Proteomes" id="UP001529510">
    <property type="component" value="Unassembled WGS sequence"/>
</dbReference>
<sequence length="82" mass="9202">VKIELPTHLHEKHHLLFSFYHVTCDINAKTSSKKKEALETPVGYAWLPLLKDGRVSSQDFSIPVSCTLPGGYLHIKEPSSTK</sequence>
<name>A0ABD0PKX5_CIRMR</name>
<evidence type="ECO:0000256" key="1">
    <source>
        <dbReference type="PROSITE-ProRule" id="PRU00983"/>
    </source>
</evidence>
<dbReference type="EMBL" id="JAMKFB020000015">
    <property type="protein sequence ID" value="KAL0173401.1"/>
    <property type="molecule type" value="Genomic_DNA"/>
</dbReference>
<evidence type="ECO:0000259" key="2">
    <source>
        <dbReference type="PROSITE" id="PS51650"/>
    </source>
</evidence>
<dbReference type="InterPro" id="IPR027007">
    <property type="entry name" value="C2_DOCK-type_domain"/>
</dbReference>
<comment type="caution">
    <text evidence="3">The sequence shown here is derived from an EMBL/GenBank/DDBJ whole genome shotgun (WGS) entry which is preliminary data.</text>
</comment>
<feature type="non-terminal residue" evidence="3">
    <location>
        <position position="1"/>
    </location>
</feature>
<gene>
    <name evidence="3" type="ORF">M9458_029369</name>
</gene>
<evidence type="ECO:0000313" key="3">
    <source>
        <dbReference type="EMBL" id="KAL0173401.1"/>
    </source>
</evidence>
<dbReference type="Pfam" id="PF14429">
    <property type="entry name" value="DOCK-C2"/>
    <property type="match status" value="1"/>
</dbReference>
<feature type="non-terminal residue" evidence="3">
    <location>
        <position position="82"/>
    </location>
</feature>
<dbReference type="Gene3D" id="2.60.40.150">
    <property type="entry name" value="C2 domain"/>
    <property type="match status" value="1"/>
</dbReference>
<dbReference type="PANTHER" id="PTHR23317">
    <property type="entry name" value="DEDICATOR OF CYTOKINESIS DOCK"/>
    <property type="match status" value="1"/>
</dbReference>
<organism evidence="3 4">
    <name type="scientific">Cirrhinus mrigala</name>
    <name type="common">Mrigala</name>
    <dbReference type="NCBI Taxonomy" id="683832"/>
    <lineage>
        <taxon>Eukaryota</taxon>
        <taxon>Metazoa</taxon>
        <taxon>Chordata</taxon>
        <taxon>Craniata</taxon>
        <taxon>Vertebrata</taxon>
        <taxon>Euteleostomi</taxon>
        <taxon>Actinopterygii</taxon>
        <taxon>Neopterygii</taxon>
        <taxon>Teleostei</taxon>
        <taxon>Ostariophysi</taxon>
        <taxon>Cypriniformes</taxon>
        <taxon>Cyprinidae</taxon>
        <taxon>Labeoninae</taxon>
        <taxon>Labeonini</taxon>
        <taxon>Cirrhinus</taxon>
    </lineage>
</organism>
<feature type="domain" description="C2 DOCK-type" evidence="2">
    <location>
        <begin position="1"/>
        <end position="82"/>
    </location>
</feature>
<dbReference type="InterPro" id="IPR035892">
    <property type="entry name" value="C2_domain_sf"/>
</dbReference>
<comment type="similarity">
    <text evidence="1">Belongs to the DOCK family.</text>
</comment>
<proteinExistence type="inferred from homology"/>